<evidence type="ECO:0008006" key="4">
    <source>
        <dbReference type="Google" id="ProtNLM"/>
    </source>
</evidence>
<gene>
    <name evidence="3" type="ORF">Tci_633165</name>
</gene>
<organism evidence="3">
    <name type="scientific">Tanacetum cinerariifolium</name>
    <name type="common">Dalmatian daisy</name>
    <name type="synonym">Chrysanthemum cinerariifolium</name>
    <dbReference type="NCBI Taxonomy" id="118510"/>
    <lineage>
        <taxon>Eukaryota</taxon>
        <taxon>Viridiplantae</taxon>
        <taxon>Streptophyta</taxon>
        <taxon>Embryophyta</taxon>
        <taxon>Tracheophyta</taxon>
        <taxon>Spermatophyta</taxon>
        <taxon>Magnoliopsida</taxon>
        <taxon>eudicotyledons</taxon>
        <taxon>Gunneridae</taxon>
        <taxon>Pentapetalae</taxon>
        <taxon>asterids</taxon>
        <taxon>campanulids</taxon>
        <taxon>Asterales</taxon>
        <taxon>Asteraceae</taxon>
        <taxon>Asteroideae</taxon>
        <taxon>Anthemideae</taxon>
        <taxon>Anthemidinae</taxon>
        <taxon>Tanacetum</taxon>
    </lineage>
</organism>
<reference evidence="3" key="1">
    <citation type="journal article" date="2019" name="Sci. Rep.">
        <title>Draft genome of Tanacetum cinerariifolium, the natural source of mosquito coil.</title>
        <authorList>
            <person name="Yamashiro T."/>
            <person name="Shiraishi A."/>
            <person name="Satake H."/>
            <person name="Nakayama K."/>
        </authorList>
    </citation>
    <scope>NUCLEOTIDE SEQUENCE</scope>
</reference>
<dbReference type="EMBL" id="BKCJ010454942">
    <property type="protein sequence ID" value="GFA61193.1"/>
    <property type="molecule type" value="Genomic_DNA"/>
</dbReference>
<proteinExistence type="predicted"/>
<dbReference type="Pfam" id="PF25597">
    <property type="entry name" value="SH3_retrovirus"/>
    <property type="match status" value="1"/>
</dbReference>
<sequence>MVKNVCDDLENPNVIALGMFKLNTFSSVRRPKPSGVMWKKKGSSNTVKADLSSVHHSNLNKNVKRYSRNNLMAYNNSNTCSEFACNNARNTFCNSYDVDVNDLFIFDDIVQICLWIIDSVCSKHMKSNRALLMNSVEKFLGMVRFGNNDFTVIAGYGDVIIRSMTIKKVYYVEGLGDIGVFVGYSIDSAAFKVYNKRTRKIHKSVNVNFDKISEMASKQFSLEPSLTNLNEKGKYSNPTVSQVFELSKKDLEDLFHNSYDEYFNASKESSSSSLNDDVQQSPEEVILPQTNTQSILNDMIPNVVDQSSSHNVFNERLEDAYFDASTAFHDTSDVHTYYQPYLHKTKWTKDHPLHKIIGDLKSSVRTRGQLENSCLFPCLLSIIKPANMAEALKDFD</sequence>
<comment type="caution">
    <text evidence="3">The sequence shown here is derived from an EMBL/GenBank/DDBJ whole genome shotgun (WGS) entry which is preliminary data.</text>
</comment>
<name>A0A699JYC4_TANCI</name>
<dbReference type="InterPro" id="IPR054722">
    <property type="entry name" value="PolX-like_BBD"/>
</dbReference>
<evidence type="ECO:0000259" key="1">
    <source>
        <dbReference type="Pfam" id="PF22936"/>
    </source>
</evidence>
<evidence type="ECO:0000313" key="3">
    <source>
        <dbReference type="EMBL" id="GFA61193.1"/>
    </source>
</evidence>
<evidence type="ECO:0000259" key="2">
    <source>
        <dbReference type="Pfam" id="PF25597"/>
    </source>
</evidence>
<dbReference type="Pfam" id="PF22936">
    <property type="entry name" value="Pol_BBD"/>
    <property type="match status" value="1"/>
</dbReference>
<dbReference type="AlphaFoldDB" id="A0A699JYC4"/>
<protein>
    <recommendedName>
        <fullName evidence="4">Integrase, catalytic region, zinc finger, CCHC-type, peptidase aspartic, catalytic</fullName>
    </recommendedName>
</protein>
<accession>A0A699JYC4</accession>
<dbReference type="InterPro" id="IPR057670">
    <property type="entry name" value="SH3_retrovirus"/>
</dbReference>
<feature type="domain" description="Retroviral polymerase SH3-like" evidence="2">
    <location>
        <begin position="177"/>
        <end position="212"/>
    </location>
</feature>
<feature type="domain" description="Retrovirus-related Pol polyprotein from transposon TNT 1-94-like beta-barrel" evidence="1">
    <location>
        <begin position="115"/>
        <end position="175"/>
    </location>
</feature>